<feature type="domain" description="Autophagy protein ATG5 UblB" evidence="11">
    <location>
        <begin position="963"/>
        <end position="1048"/>
    </location>
</feature>
<dbReference type="GO" id="GO:0046872">
    <property type="term" value="F:metal ion binding"/>
    <property type="evidence" value="ECO:0007669"/>
    <property type="project" value="UniProtKB-KW"/>
</dbReference>
<dbReference type="InterPro" id="IPR048940">
    <property type="entry name" value="ATG5_HBR"/>
</dbReference>
<dbReference type="Gene3D" id="3.10.20.620">
    <property type="match status" value="1"/>
</dbReference>
<dbReference type="GO" id="GO:0005615">
    <property type="term" value="C:extracellular space"/>
    <property type="evidence" value="ECO:0007669"/>
    <property type="project" value="TreeGrafter"/>
</dbReference>
<evidence type="ECO:0000256" key="2">
    <source>
        <dbReference type="ARBA" id="ARBA00004613"/>
    </source>
</evidence>
<dbReference type="InterPro" id="IPR045004">
    <property type="entry name" value="ECH_dom"/>
</dbReference>
<dbReference type="InterPro" id="IPR004843">
    <property type="entry name" value="Calcineurin-like_PHP"/>
</dbReference>
<dbReference type="Pfam" id="PF00149">
    <property type="entry name" value="Metallophos"/>
    <property type="match status" value="1"/>
</dbReference>
<dbReference type="InterPro" id="IPR042527">
    <property type="entry name" value="Atg5_UblA_dom_sf"/>
</dbReference>
<comment type="subcellular location">
    <subcellularLocation>
        <location evidence="2">Secreted</location>
    </subcellularLocation>
</comment>
<proteinExistence type="inferred from homology"/>
<dbReference type="InterPro" id="IPR045473">
    <property type="entry name" value="ASM_C"/>
</dbReference>
<comment type="cofactor">
    <cofactor evidence="1">
        <name>Zn(2+)</name>
        <dbReference type="ChEBI" id="CHEBI:29105"/>
    </cofactor>
</comment>
<dbReference type="Proteomes" id="UP000613177">
    <property type="component" value="Unassembled WGS sequence"/>
</dbReference>
<dbReference type="Pfam" id="PF19272">
    <property type="entry name" value="ASMase_C"/>
    <property type="match status" value="1"/>
</dbReference>
<keyword evidence="7" id="KW-0378">Hydrolase</keyword>
<dbReference type="InterPro" id="IPR048939">
    <property type="entry name" value="ATG5_UblA"/>
</dbReference>
<comment type="caution">
    <text evidence="16">The sequence shown here is derived from an EMBL/GenBank/DDBJ whole genome shotgun (WGS) entry which is preliminary data.</text>
</comment>
<dbReference type="CDD" id="cd00842">
    <property type="entry name" value="MPP_ASMase"/>
    <property type="match status" value="1"/>
</dbReference>
<feature type="domain" description="Autophagy protein ATG5 alpha-helical bundle region" evidence="14">
    <location>
        <begin position="899"/>
        <end position="955"/>
    </location>
</feature>
<evidence type="ECO:0000256" key="7">
    <source>
        <dbReference type="ARBA" id="ARBA00022801"/>
    </source>
</evidence>
<protein>
    <recommendedName>
        <fullName evidence="18">Sphingomyelin phosphodiesterase</fullName>
    </recommendedName>
</protein>
<keyword evidence="5" id="KW-0479">Metal-binding</keyword>
<evidence type="ECO:0000256" key="3">
    <source>
        <dbReference type="ARBA" id="ARBA00008234"/>
    </source>
</evidence>
<dbReference type="Gene3D" id="3.90.226.10">
    <property type="entry name" value="2-enoyl-CoA Hydratase, Chain A, domain 1"/>
    <property type="match status" value="1"/>
</dbReference>
<evidence type="ECO:0000256" key="8">
    <source>
        <dbReference type="ARBA" id="ARBA00022833"/>
    </source>
</evidence>
<evidence type="ECO:0000256" key="4">
    <source>
        <dbReference type="ARBA" id="ARBA00022525"/>
    </source>
</evidence>
<sequence length="1054" mass="121954">MAEDVLFSGLATHFVDSSQLPYIKQSLIDLDNPSYNNISEVIERYSVKPDHIPTSYTLHGERRKIIDSCFQFDTVVEILEALQKEGSTFSLETINQINRGSPISVALTLEQLRRGSKLSLAQCLIMENKSWKVGPFDSDFREGVYSTMGKERAPQWSRTNYFAVDFKKDIMDRYINADIKQTLYLEGDKREFYFNAPYRGRGLPTEEEVKQVKYESNLITNEAVIAWFIDRYNNKYGTEQQQLEDQLVHAVNILLDPKDPDDAKKNCDSCLSILRMTKRFCYFPERIQLAAMTNVCKRSKQVDNQVTMDISGRDGHLLCASALNSCPYPDVIPWEVPFPKPKPEHPHVHEPSHQTIDVVHLSDWHVDPEYEEGMETKCDKPICCRREYTDSKHIVKKASRWGEFECDSPLSLIESMLEYIPKAISNTSFAILTGDIPPHEVWDTLPVSKAQVIQDASYALLHAHFDSPFFIDSKLYPAIGNHESAPTNLFPLKDSKLPGGKKHEDLNMKWLYTALAENWKGWIDSRYLPSVHKNSGSYVSHPLHGLKLISINTNFCYNLNWWLYQRPTQKDPNGVLAWLISHLQRAEDAKQKVWIIGHTPPGDSACFHDYSNYFYQIVNRYAPHVISGQFYGHTHRDEFQIFYKADSQEAEDAISIAYLAPSITPFPNLNPGFRSYSVDTGTFEVVDSHTFIADLNQSIVWDKELNWHKEYSAQELYQSSDNKYKPLSPSWWHTVSEEMELNDNIFDLYWFNRYKQSPMTPLCDEVCRINTICTIRAEISKSIWNGKIPIKICLDTTETDVYGIEKTWDPIYLEVPRCSYLPLITKQIQQTLTSLGMKVSEEAFASVWYQDSNRQPLKWHYPIGLLFDLYSNLESLPWSLTLRFKDLPTDILLLKPTPETMQEMFMSMVKEADFLRNGTTKKVMNLSKRDQSQLWRSLASDHYDDFWTVNRQLVEFSNNNLRNIPFRIYLPDNCPVIQELVSFYGDSEKEAIPTMEDILRKAVPELLEEETLKAITVIVHGIEIPLDTPMNWAYENLSFPDNFLHIVILSKKST</sequence>
<keyword evidence="4" id="KW-0964">Secreted</keyword>
<evidence type="ECO:0000256" key="5">
    <source>
        <dbReference type="ARBA" id="ARBA00022723"/>
    </source>
</evidence>
<organism evidence="16 17">
    <name type="scientific">Thamnidium elegans</name>
    <dbReference type="NCBI Taxonomy" id="101142"/>
    <lineage>
        <taxon>Eukaryota</taxon>
        <taxon>Fungi</taxon>
        <taxon>Fungi incertae sedis</taxon>
        <taxon>Mucoromycota</taxon>
        <taxon>Mucoromycotina</taxon>
        <taxon>Mucoromycetes</taxon>
        <taxon>Mucorales</taxon>
        <taxon>Mucorineae</taxon>
        <taxon>Mucoraceae</taxon>
        <taxon>Thamnidium</taxon>
    </lineage>
</organism>
<dbReference type="Pfam" id="PF20637">
    <property type="entry name" value="ATG5_HBR"/>
    <property type="match status" value="1"/>
</dbReference>
<keyword evidence="17" id="KW-1185">Reference proteome</keyword>
<dbReference type="SUPFAM" id="SSF52096">
    <property type="entry name" value="ClpP/crotonase"/>
    <property type="match status" value="1"/>
</dbReference>
<evidence type="ECO:0000313" key="17">
    <source>
        <dbReference type="Proteomes" id="UP000613177"/>
    </source>
</evidence>
<dbReference type="Pfam" id="PF04106">
    <property type="entry name" value="ATG5_UblB"/>
    <property type="match status" value="1"/>
</dbReference>
<dbReference type="Gene3D" id="1.10.246.190">
    <property type="entry name" value="Autophagy protein Apg5, helix rich domain"/>
    <property type="match status" value="1"/>
</dbReference>
<dbReference type="Pfam" id="PF16113">
    <property type="entry name" value="ECH_2"/>
    <property type="match status" value="1"/>
</dbReference>
<keyword evidence="6" id="KW-0732">Signal</keyword>
<dbReference type="InterPro" id="IPR029045">
    <property type="entry name" value="ClpP/crotonase-like_dom_sf"/>
</dbReference>
<evidence type="ECO:0000259" key="13">
    <source>
        <dbReference type="Pfam" id="PF19272"/>
    </source>
</evidence>
<evidence type="ECO:0008006" key="18">
    <source>
        <dbReference type="Google" id="ProtNLM"/>
    </source>
</evidence>
<accession>A0A8H7SUS5</accession>
<evidence type="ECO:0000256" key="6">
    <source>
        <dbReference type="ARBA" id="ARBA00022729"/>
    </source>
</evidence>
<dbReference type="PANTHER" id="PTHR10340">
    <property type="entry name" value="SPHINGOMYELIN PHOSPHODIESTERASE"/>
    <property type="match status" value="1"/>
</dbReference>
<evidence type="ECO:0000259" key="12">
    <source>
        <dbReference type="Pfam" id="PF16113"/>
    </source>
</evidence>
<keyword evidence="8" id="KW-0862">Zinc</keyword>
<dbReference type="InterPro" id="IPR042526">
    <property type="entry name" value="Atg5_HR"/>
</dbReference>
<keyword evidence="9" id="KW-0325">Glycoprotein</keyword>
<reference evidence="16" key="1">
    <citation type="submission" date="2021-01" db="EMBL/GenBank/DDBJ databases">
        <title>Metabolic potential, ecology and presence of endohyphal bacteria is reflected in genomic diversity of Mucoromycotina.</title>
        <authorList>
            <person name="Muszewska A."/>
            <person name="Okrasinska A."/>
            <person name="Steczkiewicz K."/>
            <person name="Drgas O."/>
            <person name="Orlowska M."/>
            <person name="Perlinska-Lenart U."/>
            <person name="Aleksandrzak-Piekarczyk T."/>
            <person name="Szatraj K."/>
            <person name="Zielenkiewicz U."/>
            <person name="Pilsyk S."/>
            <person name="Malc E."/>
            <person name="Mieczkowski P."/>
            <person name="Kruszewska J.S."/>
            <person name="Biernat P."/>
            <person name="Pawlowska J."/>
        </authorList>
    </citation>
    <scope>NUCLEOTIDE SEQUENCE</scope>
    <source>
        <strain evidence="16">WA0000018081</strain>
    </source>
</reference>
<dbReference type="Gene3D" id="3.10.20.90">
    <property type="entry name" value="Phosphatidylinositol 3-kinase Catalytic Subunit, Chain A, domain 1"/>
    <property type="match status" value="1"/>
</dbReference>
<dbReference type="SUPFAM" id="SSF56300">
    <property type="entry name" value="Metallo-dependent phosphatases"/>
    <property type="match status" value="1"/>
</dbReference>
<feature type="domain" description="Sphingomyelin phosphodiesterase C-terminal" evidence="13">
    <location>
        <begin position="655"/>
        <end position="776"/>
    </location>
</feature>
<evidence type="ECO:0000313" key="16">
    <source>
        <dbReference type="EMBL" id="KAG2234840.1"/>
    </source>
</evidence>
<evidence type="ECO:0000256" key="1">
    <source>
        <dbReference type="ARBA" id="ARBA00001947"/>
    </source>
</evidence>
<evidence type="ECO:0000259" key="14">
    <source>
        <dbReference type="Pfam" id="PF20637"/>
    </source>
</evidence>
<dbReference type="InterPro" id="IPR048318">
    <property type="entry name" value="ATG5_UblB"/>
</dbReference>
<dbReference type="PANTHER" id="PTHR10340:SF34">
    <property type="entry name" value="SPHINGOMYELIN PHOSPHODIESTERASE"/>
    <property type="match status" value="1"/>
</dbReference>
<dbReference type="Pfam" id="PF20638">
    <property type="entry name" value="ATG5_UblA"/>
    <property type="match status" value="1"/>
</dbReference>
<dbReference type="AlphaFoldDB" id="A0A8H7SUS5"/>
<evidence type="ECO:0000256" key="9">
    <source>
        <dbReference type="ARBA" id="ARBA00023180"/>
    </source>
</evidence>
<dbReference type="InterPro" id="IPR029052">
    <property type="entry name" value="Metallo-depent_PP-like"/>
</dbReference>
<dbReference type="InterPro" id="IPR041805">
    <property type="entry name" value="ASMase/PPN1_MPP"/>
</dbReference>
<dbReference type="EMBL" id="JAEPRE010000044">
    <property type="protein sequence ID" value="KAG2234840.1"/>
    <property type="molecule type" value="Genomic_DNA"/>
</dbReference>
<name>A0A8H7SUS5_9FUNG</name>
<dbReference type="GO" id="GO:0008081">
    <property type="term" value="F:phosphoric diester hydrolase activity"/>
    <property type="evidence" value="ECO:0007669"/>
    <property type="project" value="TreeGrafter"/>
</dbReference>
<feature type="domain" description="Calcineurin-like phosphoesterase" evidence="10">
    <location>
        <begin position="358"/>
        <end position="636"/>
    </location>
</feature>
<evidence type="ECO:0000259" key="11">
    <source>
        <dbReference type="Pfam" id="PF04106"/>
    </source>
</evidence>
<feature type="domain" description="Autophagy protein ATG5 UblA" evidence="15">
    <location>
        <begin position="783"/>
        <end position="884"/>
    </location>
</feature>
<gene>
    <name evidence="16" type="ORF">INT48_000503</name>
</gene>
<evidence type="ECO:0000259" key="15">
    <source>
        <dbReference type="Pfam" id="PF20638"/>
    </source>
</evidence>
<feature type="domain" description="Enoyl-CoA hydratase/isomerase" evidence="12">
    <location>
        <begin position="2"/>
        <end position="165"/>
    </location>
</feature>
<comment type="similarity">
    <text evidence="3">Belongs to the acid sphingomyelinase family.</text>
</comment>
<evidence type="ECO:0000259" key="10">
    <source>
        <dbReference type="Pfam" id="PF00149"/>
    </source>
</evidence>